<evidence type="ECO:0000313" key="1">
    <source>
        <dbReference type="EMBL" id="EGO53621.1"/>
    </source>
</evidence>
<evidence type="ECO:0000313" key="2">
    <source>
        <dbReference type="Proteomes" id="UP000008065"/>
    </source>
</evidence>
<organism evidence="1 2">
    <name type="scientific">Neurospora tetrasperma (strain FGSC 2508 / ATCC MYA-4615 / P0657)</name>
    <dbReference type="NCBI Taxonomy" id="510951"/>
    <lineage>
        <taxon>Eukaryota</taxon>
        <taxon>Fungi</taxon>
        <taxon>Dikarya</taxon>
        <taxon>Ascomycota</taxon>
        <taxon>Pezizomycotina</taxon>
        <taxon>Sordariomycetes</taxon>
        <taxon>Sordariomycetidae</taxon>
        <taxon>Sordariales</taxon>
        <taxon>Sordariaceae</taxon>
        <taxon>Neurospora</taxon>
    </lineage>
</organism>
<dbReference type="HOGENOM" id="CLU_2197661_0_0_1"/>
<dbReference type="Proteomes" id="UP000008065">
    <property type="component" value="Unassembled WGS sequence"/>
</dbReference>
<keyword evidence="2" id="KW-1185">Reference proteome</keyword>
<dbReference type="VEuPathDB" id="FungiDB:NEUTE1DRAFT_106514"/>
<dbReference type="OrthoDB" id="10371172at2759"/>
<gene>
    <name evidence="1" type="ORF">NEUTE1DRAFT_106514</name>
</gene>
<proteinExistence type="predicted"/>
<dbReference type="AlphaFoldDB" id="F8N540"/>
<dbReference type="EMBL" id="GL891382">
    <property type="protein sequence ID" value="EGO53621.1"/>
    <property type="molecule type" value="Genomic_DNA"/>
</dbReference>
<name>F8N540_NEUT8</name>
<dbReference type="GeneID" id="20822270"/>
<accession>F8N540</accession>
<protein>
    <submittedName>
        <fullName evidence="1">Uncharacterized protein</fullName>
    </submittedName>
</protein>
<dbReference type="RefSeq" id="XP_009857209.1">
    <property type="nucleotide sequence ID" value="XM_009858907.1"/>
</dbReference>
<reference evidence="2" key="1">
    <citation type="journal article" date="2011" name="Genetics">
        <title>Massive changes in genome architecture accompany the transition to self-fertility in the filamentous fungus Neurospora tetrasperma.</title>
        <authorList>
            <person name="Ellison C.E."/>
            <person name="Stajich J.E."/>
            <person name="Jacobson D.J."/>
            <person name="Natvig D.O."/>
            <person name="Lapidus A."/>
            <person name="Foster B."/>
            <person name="Aerts A."/>
            <person name="Riley R."/>
            <person name="Lindquist E.A."/>
            <person name="Grigoriev I.V."/>
            <person name="Taylor J.W."/>
        </authorList>
    </citation>
    <scope>NUCLEOTIDE SEQUENCE [LARGE SCALE GENOMIC DNA]</scope>
    <source>
        <strain evidence="2">FGSC 2508 / P0657</strain>
    </source>
</reference>
<dbReference type="KEGG" id="nte:NEUTE1DRAFT106514"/>
<sequence length="108" mass="11148">MFRLPGYVQVDKSKQAYPSYLGSKPAKQNSVSFHVISPEESKLGDAEAHPILLSIPLVAMTLGHGNPGHSAAPVQGAGPGLCCIASVGTSYSAQAGCRLDNSGWPGGR</sequence>